<evidence type="ECO:0000256" key="5">
    <source>
        <dbReference type="ARBA" id="ARBA00022842"/>
    </source>
</evidence>
<dbReference type="GO" id="GO:0003887">
    <property type="term" value="F:DNA-directed DNA polymerase activity"/>
    <property type="evidence" value="ECO:0007669"/>
    <property type="project" value="UniProtKB-KW"/>
</dbReference>
<dbReference type="Proteomes" id="UP001165121">
    <property type="component" value="Unassembled WGS sequence"/>
</dbReference>
<keyword evidence="4" id="KW-0378">Hydrolase</keyword>
<evidence type="ECO:0000256" key="1">
    <source>
        <dbReference type="ARBA" id="ARBA00022722"/>
    </source>
</evidence>
<evidence type="ECO:0000259" key="10">
    <source>
        <dbReference type="PROSITE" id="PS50994"/>
    </source>
</evidence>
<evidence type="ECO:0000256" key="7">
    <source>
        <dbReference type="ARBA" id="ARBA00022918"/>
    </source>
</evidence>
<dbReference type="EMBL" id="BSXT01002529">
    <property type="protein sequence ID" value="GMF49448.1"/>
    <property type="molecule type" value="Genomic_DNA"/>
</dbReference>
<dbReference type="InterPro" id="IPR039537">
    <property type="entry name" value="Retrotran_Ty1/copia-like"/>
</dbReference>
<dbReference type="InterPro" id="IPR001584">
    <property type="entry name" value="Integrase_cat-core"/>
</dbReference>
<protein>
    <submittedName>
        <fullName evidence="11">Unnamed protein product</fullName>
    </submittedName>
</protein>
<feature type="domain" description="Integrase catalytic" evidence="10">
    <location>
        <begin position="4"/>
        <end position="172"/>
    </location>
</feature>
<dbReference type="Pfam" id="PF25597">
    <property type="entry name" value="SH3_retrovirus"/>
    <property type="match status" value="1"/>
</dbReference>
<keyword evidence="7" id="KW-0695">RNA-directed DNA polymerase</keyword>
<dbReference type="SUPFAM" id="SSF53098">
    <property type="entry name" value="Ribonuclease H-like"/>
    <property type="match status" value="1"/>
</dbReference>
<dbReference type="GO" id="GO:0015074">
    <property type="term" value="P:DNA integration"/>
    <property type="evidence" value="ECO:0007669"/>
    <property type="project" value="UniProtKB-KW"/>
</dbReference>
<evidence type="ECO:0000256" key="8">
    <source>
        <dbReference type="ARBA" id="ARBA00022932"/>
    </source>
</evidence>
<dbReference type="Gene3D" id="3.30.420.10">
    <property type="entry name" value="Ribonuclease H-like superfamily/Ribonuclease H"/>
    <property type="match status" value="1"/>
</dbReference>
<dbReference type="OrthoDB" id="103796at2759"/>
<proteinExistence type="predicted"/>
<dbReference type="InterPro" id="IPR036397">
    <property type="entry name" value="RNaseH_sf"/>
</dbReference>
<dbReference type="PROSITE" id="PS50994">
    <property type="entry name" value="INTEGRASE"/>
    <property type="match status" value="1"/>
</dbReference>
<evidence type="ECO:0000256" key="4">
    <source>
        <dbReference type="ARBA" id="ARBA00022801"/>
    </source>
</evidence>
<evidence type="ECO:0000256" key="3">
    <source>
        <dbReference type="ARBA" id="ARBA00022759"/>
    </source>
</evidence>
<dbReference type="InterPro" id="IPR057670">
    <property type="entry name" value="SH3_retrovirus"/>
</dbReference>
<keyword evidence="8" id="KW-0548">Nucleotidyltransferase</keyword>
<keyword evidence="3" id="KW-0255">Endonuclease</keyword>
<evidence type="ECO:0000313" key="11">
    <source>
        <dbReference type="EMBL" id="GMF49448.1"/>
    </source>
</evidence>
<keyword evidence="1" id="KW-0540">Nuclease</keyword>
<dbReference type="GO" id="GO:0004519">
    <property type="term" value="F:endonuclease activity"/>
    <property type="evidence" value="ECO:0007669"/>
    <property type="project" value="UniProtKB-KW"/>
</dbReference>
<sequence>MRTLKKNPVLLAIGYVGPMQVAVHEGITGIANTVVEPFHLEMAYSLREKRSRAQLDAVKDCIGKLEACAPGYHSTFLKADNATEYIGGEFPAFCNKNEVVHECSAPYSPQKNGKAERGNRVIVVMARSMMLGANPPTTYCADAVVCAAYALNRCPTKALNGNTPMEALLGIPPDISNGRGFGCKVHALVPKEFRKKLYAKTRNGIFVGYASGGAYLVYGHPYTH</sequence>
<dbReference type="AlphaFoldDB" id="A0A9W7CZR6"/>
<keyword evidence="5" id="KW-0460">Magnesium</keyword>
<evidence type="ECO:0000313" key="12">
    <source>
        <dbReference type="Proteomes" id="UP001165121"/>
    </source>
</evidence>
<keyword evidence="8" id="KW-0239">DNA-directed DNA polymerase</keyword>
<dbReference type="GO" id="GO:0003676">
    <property type="term" value="F:nucleic acid binding"/>
    <property type="evidence" value="ECO:0007669"/>
    <property type="project" value="InterPro"/>
</dbReference>
<evidence type="ECO:0000256" key="2">
    <source>
        <dbReference type="ARBA" id="ARBA00022723"/>
    </source>
</evidence>
<dbReference type="GO" id="GO:0016787">
    <property type="term" value="F:hydrolase activity"/>
    <property type="evidence" value="ECO:0007669"/>
    <property type="project" value="UniProtKB-KW"/>
</dbReference>
<dbReference type="PANTHER" id="PTHR42648">
    <property type="entry name" value="TRANSPOSASE, PUTATIVE-RELATED"/>
    <property type="match status" value="1"/>
</dbReference>
<keyword evidence="8" id="KW-0808">Transferase</keyword>
<dbReference type="GO" id="GO:0006310">
    <property type="term" value="P:DNA recombination"/>
    <property type="evidence" value="ECO:0007669"/>
    <property type="project" value="UniProtKB-KW"/>
</dbReference>
<keyword evidence="6" id="KW-0229">DNA integration</keyword>
<evidence type="ECO:0000256" key="6">
    <source>
        <dbReference type="ARBA" id="ARBA00022908"/>
    </source>
</evidence>
<dbReference type="PANTHER" id="PTHR42648:SF11">
    <property type="entry name" value="TRANSPOSON TY4-P GAG-POL POLYPROTEIN"/>
    <property type="match status" value="1"/>
</dbReference>
<keyword evidence="2" id="KW-0479">Metal-binding</keyword>
<accession>A0A9W7CZR6</accession>
<evidence type="ECO:0000256" key="9">
    <source>
        <dbReference type="ARBA" id="ARBA00023172"/>
    </source>
</evidence>
<dbReference type="GO" id="GO:0046872">
    <property type="term" value="F:metal ion binding"/>
    <property type="evidence" value="ECO:0007669"/>
    <property type="project" value="UniProtKB-KW"/>
</dbReference>
<reference evidence="11" key="1">
    <citation type="submission" date="2023-04" db="EMBL/GenBank/DDBJ databases">
        <title>Phytophthora fragariaefolia NBRC 109709.</title>
        <authorList>
            <person name="Ichikawa N."/>
            <person name="Sato H."/>
            <person name="Tonouchi N."/>
        </authorList>
    </citation>
    <scope>NUCLEOTIDE SEQUENCE</scope>
    <source>
        <strain evidence="11">NBRC 109709</strain>
    </source>
</reference>
<comment type="caution">
    <text evidence="11">The sequence shown here is derived from an EMBL/GenBank/DDBJ whole genome shotgun (WGS) entry which is preliminary data.</text>
</comment>
<organism evidence="11 12">
    <name type="scientific">Phytophthora fragariaefolia</name>
    <dbReference type="NCBI Taxonomy" id="1490495"/>
    <lineage>
        <taxon>Eukaryota</taxon>
        <taxon>Sar</taxon>
        <taxon>Stramenopiles</taxon>
        <taxon>Oomycota</taxon>
        <taxon>Peronosporomycetes</taxon>
        <taxon>Peronosporales</taxon>
        <taxon>Peronosporaceae</taxon>
        <taxon>Phytophthora</taxon>
    </lineage>
</organism>
<dbReference type="InterPro" id="IPR012337">
    <property type="entry name" value="RNaseH-like_sf"/>
</dbReference>
<gene>
    <name evidence="11" type="ORF">Pfra01_001954900</name>
</gene>
<keyword evidence="12" id="KW-1185">Reference proteome</keyword>
<dbReference type="GO" id="GO:0003964">
    <property type="term" value="F:RNA-directed DNA polymerase activity"/>
    <property type="evidence" value="ECO:0007669"/>
    <property type="project" value="UniProtKB-KW"/>
</dbReference>
<name>A0A9W7CZR6_9STRA</name>
<keyword evidence="9" id="KW-0233">DNA recombination</keyword>